<dbReference type="GeneID" id="20645028"/>
<protein>
    <recommendedName>
        <fullName evidence="9">Amino acid transporter transmembrane domain-containing protein</fullName>
    </recommendedName>
</protein>
<evidence type="ECO:0000313" key="11">
    <source>
        <dbReference type="Proteomes" id="UP000002640"/>
    </source>
</evidence>
<sequence>MGRSSKSTGSRAYATIKSGSKASAYTIHDGRGIRHGGDDEDLLGGPDTFVELSDLAPGDCSALQVAIIQAAGCVGPTALVLPYVFLLGGFLLTLVLLPIFAFVACALRLRLVQLGISHGVYSLHGLAAMAFGAKGAIASGFLQLTVSGGLIATYFAILFQDLPVLLSQALGLNLEDMGSPDAAAKDPSMVWLHRDRVRFAELLTIGVVIPFCLAWSSHPKLKRSCIVVALSLFVACIFVLANTPALHKRDVPLFSRGVTSDYFAMHVAVCHSMAILATAFASPHHVFHSFYALRKRSIGGFAGLSIGSTLISIFWALGFGVGGYLSFLSDTRADVLQNYISTGGDLPSKNSWAFWIMIPFCSIVCIALEVVVSRHTFLFFSRNNYSLHSEEDDVLFWSQTGSRSYAGRRKSGARKGVTITQTSFGWKSSLATTLLVFTLAQIAIFTRYTIAKVMCATGAIGGLSLLFILPAACHLRLTVGDDDDDRGGWLLMKLFPTLSIAAGLVGIISSAIVAAVQVFP</sequence>
<keyword evidence="7 8" id="KW-0472">Membrane</keyword>
<reference evidence="10 11" key="1">
    <citation type="journal article" date="2006" name="Science">
        <title>Phytophthora genome sequences uncover evolutionary origins and mechanisms of pathogenesis.</title>
        <authorList>
            <person name="Tyler B.M."/>
            <person name="Tripathy S."/>
            <person name="Zhang X."/>
            <person name="Dehal P."/>
            <person name="Jiang R.H."/>
            <person name="Aerts A."/>
            <person name="Arredondo F.D."/>
            <person name="Baxter L."/>
            <person name="Bensasson D."/>
            <person name="Beynon J.L."/>
            <person name="Chapman J."/>
            <person name="Damasceno C.M."/>
            <person name="Dorrance A.E."/>
            <person name="Dou D."/>
            <person name="Dickerman A.W."/>
            <person name="Dubchak I.L."/>
            <person name="Garbelotto M."/>
            <person name="Gijzen M."/>
            <person name="Gordon S.G."/>
            <person name="Govers F."/>
            <person name="Grunwald N.J."/>
            <person name="Huang W."/>
            <person name="Ivors K.L."/>
            <person name="Jones R.W."/>
            <person name="Kamoun S."/>
            <person name="Krampis K."/>
            <person name="Lamour K.H."/>
            <person name="Lee M.K."/>
            <person name="McDonald W.H."/>
            <person name="Medina M."/>
            <person name="Meijer H.J."/>
            <person name="Nordberg E.K."/>
            <person name="Maclean D.J."/>
            <person name="Ospina-Giraldo M.D."/>
            <person name="Morris P.F."/>
            <person name="Phuntumart V."/>
            <person name="Putnam N.H."/>
            <person name="Rash S."/>
            <person name="Rose J.K."/>
            <person name="Sakihama Y."/>
            <person name="Salamov A.A."/>
            <person name="Savidor A."/>
            <person name="Scheuring C.F."/>
            <person name="Smith B.M."/>
            <person name="Sobral B.W."/>
            <person name="Terry A."/>
            <person name="Torto-Alalibo T.A."/>
            <person name="Win J."/>
            <person name="Xu Z."/>
            <person name="Zhang H."/>
            <person name="Grigoriev I.V."/>
            <person name="Rokhsar D.S."/>
            <person name="Boore J.L."/>
        </authorList>
    </citation>
    <scope>NUCLEOTIDE SEQUENCE [LARGE SCALE GENOMIC DNA]</scope>
    <source>
        <strain evidence="10 11">P6497</strain>
    </source>
</reference>
<dbReference type="RefSeq" id="XP_009517784.1">
    <property type="nucleotide sequence ID" value="XM_009519489.1"/>
</dbReference>
<dbReference type="InParanoid" id="G4YLM8"/>
<feature type="transmembrane region" description="Helical" evidence="8">
    <location>
        <begin position="84"/>
        <end position="107"/>
    </location>
</feature>
<feature type="transmembrane region" description="Helical" evidence="8">
    <location>
        <begin position="352"/>
        <end position="372"/>
    </location>
</feature>
<organism evidence="10 11">
    <name type="scientific">Phytophthora sojae (strain P6497)</name>
    <name type="common">Soybean stem and root rot agent</name>
    <name type="synonym">Phytophthora megasperma f. sp. glycines</name>
    <dbReference type="NCBI Taxonomy" id="1094619"/>
    <lineage>
        <taxon>Eukaryota</taxon>
        <taxon>Sar</taxon>
        <taxon>Stramenopiles</taxon>
        <taxon>Oomycota</taxon>
        <taxon>Peronosporomycetes</taxon>
        <taxon>Peronosporales</taxon>
        <taxon>Peronosporaceae</taxon>
        <taxon>Phytophthora</taxon>
    </lineage>
</organism>
<evidence type="ECO:0000259" key="9">
    <source>
        <dbReference type="Pfam" id="PF01490"/>
    </source>
</evidence>
<comment type="similarity">
    <text evidence="2">Belongs to the amino acid/polyamine transporter 2 family.</text>
</comment>
<evidence type="ECO:0000256" key="3">
    <source>
        <dbReference type="ARBA" id="ARBA00022448"/>
    </source>
</evidence>
<keyword evidence="11" id="KW-1185">Reference proteome</keyword>
<dbReference type="EMBL" id="JH159151">
    <property type="protein sequence ID" value="EGZ30509.1"/>
    <property type="molecule type" value="Genomic_DNA"/>
</dbReference>
<feature type="transmembrane region" description="Helical" evidence="8">
    <location>
        <begin position="450"/>
        <end position="473"/>
    </location>
</feature>
<dbReference type="GO" id="GO:0015179">
    <property type="term" value="F:L-amino acid transmembrane transporter activity"/>
    <property type="evidence" value="ECO:0007669"/>
    <property type="project" value="TreeGrafter"/>
</dbReference>
<comment type="subcellular location">
    <subcellularLocation>
        <location evidence="1">Membrane</location>
        <topology evidence="1">Multi-pass membrane protein</topology>
    </subcellularLocation>
</comment>
<keyword evidence="6 8" id="KW-1133">Transmembrane helix</keyword>
<feature type="transmembrane region" description="Helical" evidence="8">
    <location>
        <begin position="301"/>
        <end position="327"/>
    </location>
</feature>
<dbReference type="GO" id="GO:0016020">
    <property type="term" value="C:membrane"/>
    <property type="evidence" value="ECO:0007669"/>
    <property type="project" value="UniProtKB-SubCell"/>
</dbReference>
<gene>
    <name evidence="10" type="ORF">PHYSODRAFT_323874</name>
</gene>
<feature type="transmembrane region" description="Helical" evidence="8">
    <location>
        <begin position="494"/>
        <end position="519"/>
    </location>
</feature>
<proteinExistence type="inferred from homology"/>
<feature type="transmembrane region" description="Helical" evidence="8">
    <location>
        <begin position="136"/>
        <end position="157"/>
    </location>
</feature>
<dbReference type="InterPro" id="IPR013057">
    <property type="entry name" value="AA_transpt_TM"/>
</dbReference>
<feature type="transmembrane region" description="Helical" evidence="8">
    <location>
        <begin position="424"/>
        <end position="444"/>
    </location>
</feature>
<dbReference type="Pfam" id="PF01490">
    <property type="entry name" value="Aa_trans"/>
    <property type="match status" value="1"/>
</dbReference>
<keyword evidence="5" id="KW-0029">Amino-acid transport</keyword>
<feature type="transmembrane region" description="Helical" evidence="8">
    <location>
        <begin position="262"/>
        <end position="281"/>
    </location>
</feature>
<dbReference type="OMA" id="CAMICIP"/>
<feature type="domain" description="Amino acid transporter transmembrane" evidence="9">
    <location>
        <begin position="61"/>
        <end position="510"/>
    </location>
</feature>
<evidence type="ECO:0000256" key="1">
    <source>
        <dbReference type="ARBA" id="ARBA00004141"/>
    </source>
</evidence>
<keyword evidence="3" id="KW-0813">Transport</keyword>
<evidence type="ECO:0000256" key="4">
    <source>
        <dbReference type="ARBA" id="ARBA00022692"/>
    </source>
</evidence>
<dbReference type="KEGG" id="psoj:PHYSODRAFT_323874"/>
<evidence type="ECO:0000313" key="10">
    <source>
        <dbReference type="EMBL" id="EGZ30509.1"/>
    </source>
</evidence>
<dbReference type="PANTHER" id="PTHR22950">
    <property type="entry name" value="AMINO ACID TRANSPORTER"/>
    <property type="match status" value="1"/>
</dbReference>
<feature type="transmembrane region" description="Helical" evidence="8">
    <location>
        <begin position="199"/>
        <end position="217"/>
    </location>
</feature>
<dbReference type="STRING" id="1094619.G4YLM8"/>
<feature type="transmembrane region" description="Helical" evidence="8">
    <location>
        <begin position="224"/>
        <end position="242"/>
    </location>
</feature>
<name>G4YLM8_PHYSP</name>
<evidence type="ECO:0000256" key="8">
    <source>
        <dbReference type="SAM" id="Phobius"/>
    </source>
</evidence>
<accession>G4YLM8</accession>
<keyword evidence="4 8" id="KW-0812">Transmembrane</keyword>
<dbReference type="Proteomes" id="UP000002640">
    <property type="component" value="Unassembled WGS sequence"/>
</dbReference>
<dbReference type="AlphaFoldDB" id="G4YLM8"/>
<evidence type="ECO:0000256" key="5">
    <source>
        <dbReference type="ARBA" id="ARBA00022970"/>
    </source>
</evidence>
<evidence type="ECO:0000256" key="2">
    <source>
        <dbReference type="ARBA" id="ARBA00008066"/>
    </source>
</evidence>
<evidence type="ECO:0000256" key="6">
    <source>
        <dbReference type="ARBA" id="ARBA00022989"/>
    </source>
</evidence>
<dbReference type="PANTHER" id="PTHR22950:SF458">
    <property type="entry name" value="SODIUM-COUPLED NEUTRAL AMINO ACID TRANSPORTER 11-RELATED"/>
    <property type="match status" value="1"/>
</dbReference>
<evidence type="ECO:0000256" key="7">
    <source>
        <dbReference type="ARBA" id="ARBA00023136"/>
    </source>
</evidence>